<dbReference type="Pfam" id="PF16956">
    <property type="entry name" value="Porin_7"/>
    <property type="match status" value="1"/>
</dbReference>
<evidence type="ECO:0008006" key="2">
    <source>
        <dbReference type="Google" id="ProtNLM"/>
    </source>
</evidence>
<gene>
    <name evidence="1" type="ORF">LCGC14_2386870</name>
</gene>
<dbReference type="Gene3D" id="2.40.160.10">
    <property type="entry name" value="Porin"/>
    <property type="match status" value="1"/>
</dbReference>
<dbReference type="InterPro" id="IPR031593">
    <property type="entry name" value="Porin_7"/>
</dbReference>
<dbReference type="SUPFAM" id="SSF56935">
    <property type="entry name" value="Porins"/>
    <property type="match status" value="1"/>
</dbReference>
<protein>
    <recommendedName>
        <fullName evidence="2">Porin domain-containing protein</fullName>
    </recommendedName>
</protein>
<comment type="caution">
    <text evidence="1">The sequence shown here is derived from an EMBL/GenBank/DDBJ whole genome shotgun (WGS) entry which is preliminary data.</text>
</comment>
<proteinExistence type="predicted"/>
<name>A0A0F8VBV5_9ZZZZ</name>
<dbReference type="InterPro" id="IPR023614">
    <property type="entry name" value="Porin_dom_sf"/>
</dbReference>
<organism evidence="1">
    <name type="scientific">marine sediment metagenome</name>
    <dbReference type="NCBI Taxonomy" id="412755"/>
    <lineage>
        <taxon>unclassified sequences</taxon>
        <taxon>metagenomes</taxon>
        <taxon>ecological metagenomes</taxon>
    </lineage>
</organism>
<dbReference type="EMBL" id="LAZR01070352">
    <property type="protein sequence ID" value="KKK42053.1"/>
    <property type="molecule type" value="Genomic_DNA"/>
</dbReference>
<dbReference type="AlphaFoldDB" id="A0A0F8VBV5"/>
<sequence length="267" mass="29688">MKKLAVIISSILLSSAATTAIAADTYQSISHVGYVDVDGDDTLSVDSTYYFSPKATLGPYDQFEYINKQTNVYGAYSDNDFVDVTSVGGEYFVEDFVLGAQYNNFDSDFGSSTDVIELSAGYFFNPNLVLKATFVDVEDADNQFVFDLAYNHQLNSTDYIGFTVTADDEFDYRAVAAKYFVDLQQGNYLTVEGKFEDVDGGSSNWELASNYYFSKATSVFVTVNKNDDYTLGAQHFFNNNVGLEAGYGNNWDDSDYDAYFANVSLQF</sequence>
<reference evidence="1" key="1">
    <citation type="journal article" date="2015" name="Nature">
        <title>Complex archaea that bridge the gap between prokaryotes and eukaryotes.</title>
        <authorList>
            <person name="Spang A."/>
            <person name="Saw J.H."/>
            <person name="Jorgensen S.L."/>
            <person name="Zaremba-Niedzwiedzka K."/>
            <person name="Martijn J."/>
            <person name="Lind A.E."/>
            <person name="van Eijk R."/>
            <person name="Schleper C."/>
            <person name="Guy L."/>
            <person name="Ettema T.J."/>
        </authorList>
    </citation>
    <scope>NUCLEOTIDE SEQUENCE</scope>
</reference>
<accession>A0A0F8VBV5</accession>
<evidence type="ECO:0000313" key="1">
    <source>
        <dbReference type="EMBL" id="KKK42053.1"/>
    </source>
</evidence>